<feature type="region of interest" description="Disordered" evidence="1">
    <location>
        <begin position="50"/>
        <end position="102"/>
    </location>
</feature>
<organism evidence="3 4">
    <name type="scientific">Phaeoacremonium minimum (strain UCR-PA7)</name>
    <name type="common">Esca disease fungus</name>
    <name type="synonym">Togninia minima</name>
    <dbReference type="NCBI Taxonomy" id="1286976"/>
    <lineage>
        <taxon>Eukaryota</taxon>
        <taxon>Fungi</taxon>
        <taxon>Dikarya</taxon>
        <taxon>Ascomycota</taxon>
        <taxon>Pezizomycotina</taxon>
        <taxon>Sordariomycetes</taxon>
        <taxon>Sordariomycetidae</taxon>
        <taxon>Togniniales</taxon>
        <taxon>Togniniaceae</taxon>
        <taxon>Phaeoacremonium</taxon>
    </lineage>
</organism>
<evidence type="ECO:0000313" key="4">
    <source>
        <dbReference type="Proteomes" id="UP000014074"/>
    </source>
</evidence>
<proteinExistence type="predicted"/>
<name>R8BMS3_PHAM7</name>
<keyword evidence="2" id="KW-0812">Transmembrane</keyword>
<dbReference type="EMBL" id="KB933061">
    <property type="protein sequence ID" value="EOO00698.1"/>
    <property type="molecule type" value="Genomic_DNA"/>
</dbReference>
<reference evidence="4" key="1">
    <citation type="journal article" date="2013" name="Genome Announc.">
        <title>Draft genome sequence of the ascomycete Phaeoacremonium aleophilum strain UCR-PA7, a causal agent of the esca disease complex in grapevines.</title>
        <authorList>
            <person name="Blanco-Ulate B."/>
            <person name="Rolshausen P."/>
            <person name="Cantu D."/>
        </authorList>
    </citation>
    <scope>NUCLEOTIDE SEQUENCE [LARGE SCALE GENOMIC DNA]</scope>
    <source>
        <strain evidence="4">UCR-PA7</strain>
    </source>
</reference>
<dbReference type="HOGENOM" id="CLU_937453_0_0_1"/>
<keyword evidence="4" id="KW-1185">Reference proteome</keyword>
<protein>
    <submittedName>
        <fullName evidence="3">Uncharacterized protein</fullName>
    </submittedName>
</protein>
<evidence type="ECO:0000256" key="1">
    <source>
        <dbReference type="SAM" id="MobiDB-lite"/>
    </source>
</evidence>
<feature type="transmembrane region" description="Helical" evidence="2">
    <location>
        <begin position="204"/>
        <end position="223"/>
    </location>
</feature>
<sequence>MISFRSWFNLTGPPPYTPIGEPPSDEKYLQETSKYWFGNIEGFTKFTSLRKPSNMSSTSSTKDIIMVDTRPNSPSTDVEAEPLIPQPTVHQPPSDSDDGDKDEPGFAVYVDAVGFAHVVCFILALGSLFTFSVTGGRLGDHIGDWPGQYAVYWIAMVWNFAGNVRKLFRISLRNTHIRVAINSMECSIGGVGGESPSGMLLRKFCSSIIHLTVGMLVIGFTAHAGKEMGRCYGSYWSCRDSNFSPVVIGFASALGAIQTILAFMEPFPRLVSKYVCIRFSIGTVNRKDLESANIYLA</sequence>
<feature type="compositionally biased region" description="Polar residues" evidence="1">
    <location>
        <begin position="50"/>
        <end position="62"/>
    </location>
</feature>
<dbReference type="RefSeq" id="XP_007914398.1">
    <property type="nucleotide sequence ID" value="XM_007916207.1"/>
</dbReference>
<keyword evidence="2" id="KW-1133">Transmembrane helix</keyword>
<dbReference type="Proteomes" id="UP000014074">
    <property type="component" value="Unassembled WGS sequence"/>
</dbReference>
<keyword evidence="2" id="KW-0472">Membrane</keyword>
<evidence type="ECO:0000313" key="3">
    <source>
        <dbReference type="EMBL" id="EOO00698.1"/>
    </source>
</evidence>
<dbReference type="GeneID" id="19324126"/>
<dbReference type="AlphaFoldDB" id="R8BMS3"/>
<accession>R8BMS3</accession>
<feature type="transmembrane region" description="Helical" evidence="2">
    <location>
        <begin position="106"/>
        <end position="129"/>
    </location>
</feature>
<gene>
    <name evidence="3" type="ORF">UCRPA7_3748</name>
</gene>
<feature type="transmembrane region" description="Helical" evidence="2">
    <location>
        <begin position="149"/>
        <end position="168"/>
    </location>
</feature>
<dbReference type="KEGG" id="tmn:UCRPA7_3748"/>
<feature type="transmembrane region" description="Helical" evidence="2">
    <location>
        <begin position="243"/>
        <end position="264"/>
    </location>
</feature>
<evidence type="ECO:0000256" key="2">
    <source>
        <dbReference type="SAM" id="Phobius"/>
    </source>
</evidence>